<keyword evidence="3" id="KW-0813">Transport</keyword>
<dbReference type="Pfam" id="PF00083">
    <property type="entry name" value="Sugar_tr"/>
    <property type="match status" value="1"/>
</dbReference>
<gene>
    <name evidence="11" type="ORF">FSB_LOCUS4145</name>
</gene>
<dbReference type="EMBL" id="OIVN01000208">
    <property type="protein sequence ID" value="SPC76263.1"/>
    <property type="molecule type" value="Genomic_DNA"/>
</dbReference>
<proteinExistence type="inferred from homology"/>
<feature type="transmembrane region" description="Helical" evidence="9">
    <location>
        <begin position="356"/>
        <end position="374"/>
    </location>
</feature>
<feature type="transmembrane region" description="Helical" evidence="9">
    <location>
        <begin position="540"/>
        <end position="562"/>
    </location>
</feature>
<dbReference type="GO" id="GO:0015293">
    <property type="term" value="F:symporter activity"/>
    <property type="evidence" value="ECO:0007669"/>
    <property type="project" value="UniProtKB-KW"/>
</dbReference>
<dbReference type="FunFam" id="1.20.1250.20:FF:000002">
    <property type="entry name" value="Sugar transport protein 13"/>
    <property type="match status" value="1"/>
</dbReference>
<evidence type="ECO:0000256" key="6">
    <source>
        <dbReference type="ARBA" id="ARBA00022847"/>
    </source>
</evidence>
<dbReference type="GO" id="GO:0016020">
    <property type="term" value="C:membrane"/>
    <property type="evidence" value="ECO:0007669"/>
    <property type="project" value="UniProtKB-SubCell"/>
</dbReference>
<keyword evidence="7 9" id="KW-1133">Transmembrane helix</keyword>
<protein>
    <recommendedName>
        <fullName evidence="10">Major facilitator superfamily (MFS) profile domain-containing protein</fullName>
    </recommendedName>
</protein>
<evidence type="ECO:0000256" key="7">
    <source>
        <dbReference type="ARBA" id="ARBA00022989"/>
    </source>
</evidence>
<dbReference type="InterPro" id="IPR005828">
    <property type="entry name" value="MFS_sugar_transport-like"/>
</dbReference>
<keyword evidence="5 9" id="KW-0812">Transmembrane</keyword>
<evidence type="ECO:0000259" key="10">
    <source>
        <dbReference type="PROSITE" id="PS50850"/>
    </source>
</evidence>
<organism evidence="11">
    <name type="scientific">Fagus sylvatica</name>
    <name type="common">Beechnut</name>
    <dbReference type="NCBI Taxonomy" id="28930"/>
    <lineage>
        <taxon>Eukaryota</taxon>
        <taxon>Viridiplantae</taxon>
        <taxon>Streptophyta</taxon>
        <taxon>Embryophyta</taxon>
        <taxon>Tracheophyta</taxon>
        <taxon>Spermatophyta</taxon>
        <taxon>Magnoliopsida</taxon>
        <taxon>eudicotyledons</taxon>
        <taxon>Gunneridae</taxon>
        <taxon>Pentapetalae</taxon>
        <taxon>rosids</taxon>
        <taxon>fabids</taxon>
        <taxon>Fagales</taxon>
        <taxon>Fagaceae</taxon>
        <taxon>Fagus</taxon>
    </lineage>
</organism>
<dbReference type="InterPro" id="IPR026960">
    <property type="entry name" value="RVT-Znf"/>
</dbReference>
<feature type="domain" description="Major facilitator superfamily (MFS) profile" evidence="10">
    <location>
        <begin position="211"/>
        <end position="663"/>
    </location>
</feature>
<dbReference type="PANTHER" id="PTHR23500">
    <property type="entry name" value="SOLUTE CARRIER FAMILY 2, FACILITATED GLUCOSE TRANSPORTER"/>
    <property type="match status" value="1"/>
</dbReference>
<dbReference type="InterPro" id="IPR003663">
    <property type="entry name" value="Sugar/inositol_transpt"/>
</dbReference>
<dbReference type="PRINTS" id="PR00171">
    <property type="entry name" value="SUGRTRNSPORT"/>
</dbReference>
<dbReference type="AlphaFoldDB" id="A0A2N9EN94"/>
<evidence type="ECO:0000256" key="2">
    <source>
        <dbReference type="ARBA" id="ARBA00010992"/>
    </source>
</evidence>
<dbReference type="InterPro" id="IPR005829">
    <property type="entry name" value="Sugar_transporter_CS"/>
</dbReference>
<dbReference type="PROSITE" id="PS00216">
    <property type="entry name" value="SUGAR_TRANSPORT_1"/>
    <property type="match status" value="1"/>
</dbReference>
<feature type="transmembrane region" description="Helical" evidence="9">
    <location>
        <begin position="638"/>
        <end position="659"/>
    </location>
</feature>
<feature type="transmembrane region" description="Helical" evidence="9">
    <location>
        <begin position="574"/>
        <end position="597"/>
    </location>
</feature>
<dbReference type="Gene3D" id="1.20.1250.20">
    <property type="entry name" value="MFS general substrate transporter like domains"/>
    <property type="match status" value="1"/>
</dbReference>
<feature type="transmembrane region" description="Helical" evidence="9">
    <location>
        <begin position="506"/>
        <end position="528"/>
    </location>
</feature>
<comment type="subcellular location">
    <subcellularLocation>
        <location evidence="1">Membrane</location>
        <topology evidence="1">Multi-pass membrane protein</topology>
    </subcellularLocation>
</comment>
<feature type="transmembrane region" description="Helical" evidence="9">
    <location>
        <begin position="204"/>
        <end position="224"/>
    </location>
</feature>
<dbReference type="CDD" id="cd17361">
    <property type="entry name" value="MFS_STP"/>
    <property type="match status" value="1"/>
</dbReference>
<keyword evidence="6" id="KW-0769">Symport</keyword>
<comment type="similarity">
    <text evidence="2">Belongs to the major facilitator superfamily. Sugar transporter (TC 2.A.1.1) family.</text>
</comment>
<feature type="transmembrane region" description="Helical" evidence="9">
    <location>
        <begin position="323"/>
        <end position="344"/>
    </location>
</feature>
<evidence type="ECO:0000256" key="5">
    <source>
        <dbReference type="ARBA" id="ARBA00022692"/>
    </source>
</evidence>
<evidence type="ECO:0000256" key="1">
    <source>
        <dbReference type="ARBA" id="ARBA00004141"/>
    </source>
</evidence>
<dbReference type="InterPro" id="IPR045262">
    <property type="entry name" value="STP/PLT_plant"/>
</dbReference>
<dbReference type="PROSITE" id="PS50850">
    <property type="entry name" value="MFS"/>
    <property type="match status" value="1"/>
</dbReference>
<evidence type="ECO:0000313" key="11">
    <source>
        <dbReference type="EMBL" id="SPC76263.1"/>
    </source>
</evidence>
<reference evidence="11" key="1">
    <citation type="submission" date="2018-02" db="EMBL/GenBank/DDBJ databases">
        <authorList>
            <person name="Cohen D.B."/>
            <person name="Kent A.D."/>
        </authorList>
    </citation>
    <scope>NUCLEOTIDE SEQUENCE</scope>
</reference>
<dbReference type="InterPro" id="IPR020846">
    <property type="entry name" value="MFS_dom"/>
</dbReference>
<feature type="transmembrane region" description="Helical" evidence="9">
    <location>
        <begin position="609"/>
        <end position="632"/>
    </location>
</feature>
<accession>A0A2N9EN94</accession>
<dbReference type="PANTHER" id="PTHR23500:SF569">
    <property type="entry name" value="SUGAR TRANSPORT PROTEIN 4"/>
    <property type="match status" value="1"/>
</dbReference>
<feature type="transmembrane region" description="Helical" evidence="9">
    <location>
        <begin position="267"/>
        <end position="286"/>
    </location>
</feature>
<dbReference type="GO" id="GO:0015145">
    <property type="term" value="F:monosaccharide transmembrane transporter activity"/>
    <property type="evidence" value="ECO:0007669"/>
    <property type="project" value="InterPro"/>
</dbReference>
<name>A0A2N9EN94_FAGSY</name>
<keyword evidence="8 9" id="KW-0472">Membrane</keyword>
<dbReference type="SUPFAM" id="SSF103473">
    <property type="entry name" value="MFS general substrate transporter"/>
    <property type="match status" value="1"/>
</dbReference>
<dbReference type="InterPro" id="IPR044778">
    <property type="entry name" value="MFS_STP/MST-like_plant"/>
</dbReference>
<dbReference type="PROSITE" id="PS00217">
    <property type="entry name" value="SUGAR_TRANSPORT_2"/>
    <property type="match status" value="1"/>
</dbReference>
<dbReference type="InterPro" id="IPR036259">
    <property type="entry name" value="MFS_trans_sf"/>
</dbReference>
<evidence type="ECO:0000256" key="4">
    <source>
        <dbReference type="ARBA" id="ARBA00022597"/>
    </source>
</evidence>
<keyword evidence="4" id="KW-0762">Sugar transport</keyword>
<dbReference type="NCBIfam" id="TIGR00879">
    <property type="entry name" value="SP"/>
    <property type="match status" value="1"/>
</dbReference>
<dbReference type="Pfam" id="PF13966">
    <property type="entry name" value="zf-RVT"/>
    <property type="match status" value="1"/>
</dbReference>
<evidence type="ECO:0000256" key="9">
    <source>
        <dbReference type="SAM" id="Phobius"/>
    </source>
</evidence>
<evidence type="ECO:0000256" key="3">
    <source>
        <dbReference type="ARBA" id="ARBA00022448"/>
    </source>
</evidence>
<feature type="transmembrane region" description="Helical" evidence="9">
    <location>
        <begin position="386"/>
        <end position="408"/>
    </location>
</feature>
<feature type="transmembrane region" description="Helical" evidence="9">
    <location>
        <begin position="470"/>
        <end position="494"/>
    </location>
</feature>
<evidence type="ECO:0000256" key="8">
    <source>
        <dbReference type="ARBA" id="ARBA00023136"/>
    </source>
</evidence>
<feature type="transmembrane region" description="Helical" evidence="9">
    <location>
        <begin position="298"/>
        <end position="317"/>
    </location>
</feature>
<sequence length="698" mass="76780">MLLWRIGMDILPTNFNVANRIGHGDTCCPLCKLEDESVIHLFFKCSVSRAIWFGSGCGTLPEYFPISSCLDIIKLVVDPPILVLDSLDKVSLLHQAATQIALSIDCIWSFRNQLVHSLKQAPPLNKIKLNVDAAWCAIKPSVTVVACDHKGLVVREWSKMLEADDPTVLKHMPSEYHRGELIRKMAGGAYVAPSGSGKGYDGGITAFVVITCMVAAMGGLIFGYDLGISGGVTSMGQFLRKFFPSVYRTMNDEGSSRNQYCKFDSQLLTLFTSSLYIAALVASFFASVVTRKFGRKMSMFLGGVVFLVGAILNGVAVNIEMLIIGRLLLGVGVGFANQSVPVYLSEMAPAKIRGALNMGFQMAITIGILVANLVNYGTAQIKGGWGWRVSLALAAVPAIMMTIGSFFLPDTPNSIFERGNPDKAKKMLRKVRGTDNVEEEFHDLVDATEAAKKVDHPWKNIMQPRYRPQLIICILIPFFQQLTGINVIMFYAPVLFKTLGFGDNASLMSAVITGVVNVLATLVSIFTVDKFGRRILFLEGGIQMIVCQIAIGAMIGVYFGVGGDGNLSSGQADFLLFLICAYVAAFAWSWGPLGWLVPSEICPLEIRSAGQAINVAVNMLLTFFIAQVFLVLLCHMKFGLFFFFAAFAIIMTIFIYFFLPETKNVPIEEMNRVWKAHWFWGKYIPEDAVIGRHEHDNV</sequence>